<comment type="caution">
    <text evidence="1">The sequence shown here is derived from an EMBL/GenBank/DDBJ whole genome shotgun (WGS) entry which is preliminary data.</text>
</comment>
<dbReference type="Proteomes" id="UP000661112">
    <property type="component" value="Unassembled WGS sequence"/>
</dbReference>
<accession>A0ABR8DEM8</accession>
<dbReference type="RefSeq" id="WP_190480280.1">
    <property type="nucleotide sequence ID" value="NZ_JACJSG010000088.1"/>
</dbReference>
<dbReference type="EMBL" id="JACJSG010000088">
    <property type="protein sequence ID" value="MBD2505458.1"/>
    <property type="molecule type" value="Genomic_DNA"/>
</dbReference>
<name>A0ABR8DEM8_9NOST</name>
<evidence type="ECO:0000313" key="1">
    <source>
        <dbReference type="EMBL" id="MBD2505458.1"/>
    </source>
</evidence>
<reference evidence="1 2" key="1">
    <citation type="journal article" date="2020" name="ISME J.">
        <title>Comparative genomics reveals insights into cyanobacterial evolution and habitat adaptation.</title>
        <authorList>
            <person name="Chen M.Y."/>
            <person name="Teng W.K."/>
            <person name="Zhao L."/>
            <person name="Hu C.X."/>
            <person name="Zhou Y.K."/>
            <person name="Han B.P."/>
            <person name="Song L.R."/>
            <person name="Shu W.S."/>
        </authorList>
    </citation>
    <scope>NUCLEOTIDE SEQUENCE [LARGE SCALE GENOMIC DNA]</scope>
    <source>
        <strain evidence="1 2">FACHB-119</strain>
    </source>
</reference>
<keyword evidence="2" id="KW-1185">Reference proteome</keyword>
<evidence type="ECO:0000313" key="2">
    <source>
        <dbReference type="Proteomes" id="UP000661112"/>
    </source>
</evidence>
<sequence length="54" mass="6457">MPSSKPKVQIRFEDEDFRYLEDWAKSEFIPITQLCRQIILKAAEQRKSEQEKTA</sequence>
<proteinExistence type="predicted"/>
<gene>
    <name evidence="1" type="ORF">H6G83_33510</name>
</gene>
<evidence type="ECO:0008006" key="3">
    <source>
        <dbReference type="Google" id="ProtNLM"/>
    </source>
</evidence>
<protein>
    <recommendedName>
        <fullName evidence="3">CopG-like ribbon-helix-helix domain-containing protein</fullName>
    </recommendedName>
</protein>
<organism evidence="1 2">
    <name type="scientific">Anabaena azotica FACHB-119</name>
    <dbReference type="NCBI Taxonomy" id="947527"/>
    <lineage>
        <taxon>Bacteria</taxon>
        <taxon>Bacillati</taxon>
        <taxon>Cyanobacteriota</taxon>
        <taxon>Cyanophyceae</taxon>
        <taxon>Nostocales</taxon>
        <taxon>Nostocaceae</taxon>
        <taxon>Anabaena</taxon>
        <taxon>Anabaena azotica</taxon>
    </lineage>
</organism>